<proteinExistence type="predicted"/>
<organism evidence="2 3">
    <name type="scientific">Coprinopsis marcescibilis</name>
    <name type="common">Agaric fungus</name>
    <name type="synonym">Psathyrella marcescibilis</name>
    <dbReference type="NCBI Taxonomy" id="230819"/>
    <lineage>
        <taxon>Eukaryota</taxon>
        <taxon>Fungi</taxon>
        <taxon>Dikarya</taxon>
        <taxon>Basidiomycota</taxon>
        <taxon>Agaricomycotina</taxon>
        <taxon>Agaricomycetes</taxon>
        <taxon>Agaricomycetidae</taxon>
        <taxon>Agaricales</taxon>
        <taxon>Agaricineae</taxon>
        <taxon>Psathyrellaceae</taxon>
        <taxon>Coprinopsis</taxon>
    </lineage>
</organism>
<sequence>MAMTISESSSNFSGFSPDFIAATQKPNPDNVIAGGNKQPNLKNIRADAEAKLDYVRRPLSSRPSNIGNIITVVDDPANSQEVALHCQPSPPSSRTSPP</sequence>
<feature type="compositionally biased region" description="Low complexity" evidence="1">
    <location>
        <begin position="1"/>
        <end position="19"/>
    </location>
</feature>
<feature type="region of interest" description="Disordered" evidence="1">
    <location>
        <begin position="1"/>
        <end position="39"/>
    </location>
</feature>
<accession>A0A5C3KDQ6</accession>
<reference evidence="2 3" key="1">
    <citation type="journal article" date="2019" name="Nat. Ecol. Evol.">
        <title>Megaphylogeny resolves global patterns of mushroom evolution.</title>
        <authorList>
            <person name="Varga T."/>
            <person name="Krizsan K."/>
            <person name="Foldi C."/>
            <person name="Dima B."/>
            <person name="Sanchez-Garcia M."/>
            <person name="Sanchez-Ramirez S."/>
            <person name="Szollosi G.J."/>
            <person name="Szarkandi J.G."/>
            <person name="Papp V."/>
            <person name="Albert L."/>
            <person name="Andreopoulos W."/>
            <person name="Angelini C."/>
            <person name="Antonin V."/>
            <person name="Barry K.W."/>
            <person name="Bougher N.L."/>
            <person name="Buchanan P."/>
            <person name="Buyck B."/>
            <person name="Bense V."/>
            <person name="Catcheside P."/>
            <person name="Chovatia M."/>
            <person name="Cooper J."/>
            <person name="Damon W."/>
            <person name="Desjardin D."/>
            <person name="Finy P."/>
            <person name="Geml J."/>
            <person name="Haridas S."/>
            <person name="Hughes K."/>
            <person name="Justo A."/>
            <person name="Karasinski D."/>
            <person name="Kautmanova I."/>
            <person name="Kiss B."/>
            <person name="Kocsube S."/>
            <person name="Kotiranta H."/>
            <person name="LaButti K.M."/>
            <person name="Lechner B.E."/>
            <person name="Liimatainen K."/>
            <person name="Lipzen A."/>
            <person name="Lukacs Z."/>
            <person name="Mihaltcheva S."/>
            <person name="Morgado L.N."/>
            <person name="Niskanen T."/>
            <person name="Noordeloos M.E."/>
            <person name="Ohm R.A."/>
            <person name="Ortiz-Santana B."/>
            <person name="Ovrebo C."/>
            <person name="Racz N."/>
            <person name="Riley R."/>
            <person name="Savchenko A."/>
            <person name="Shiryaev A."/>
            <person name="Soop K."/>
            <person name="Spirin V."/>
            <person name="Szebenyi C."/>
            <person name="Tomsovsky M."/>
            <person name="Tulloss R.E."/>
            <person name="Uehling J."/>
            <person name="Grigoriev I.V."/>
            <person name="Vagvolgyi C."/>
            <person name="Papp T."/>
            <person name="Martin F.M."/>
            <person name="Miettinen O."/>
            <person name="Hibbett D.S."/>
            <person name="Nagy L.G."/>
        </authorList>
    </citation>
    <scope>NUCLEOTIDE SEQUENCE [LARGE SCALE GENOMIC DNA]</scope>
    <source>
        <strain evidence="2 3">CBS 121175</strain>
    </source>
</reference>
<evidence type="ECO:0000313" key="3">
    <source>
        <dbReference type="Proteomes" id="UP000307440"/>
    </source>
</evidence>
<gene>
    <name evidence="2" type="ORF">FA15DRAFT_710465</name>
</gene>
<dbReference type="AlphaFoldDB" id="A0A5C3KDQ6"/>
<protein>
    <submittedName>
        <fullName evidence="2">Uncharacterized protein</fullName>
    </submittedName>
</protein>
<keyword evidence="3" id="KW-1185">Reference proteome</keyword>
<dbReference type="Proteomes" id="UP000307440">
    <property type="component" value="Unassembled WGS sequence"/>
</dbReference>
<name>A0A5C3KDQ6_COPMA</name>
<evidence type="ECO:0000256" key="1">
    <source>
        <dbReference type="SAM" id="MobiDB-lite"/>
    </source>
</evidence>
<dbReference type="EMBL" id="ML210463">
    <property type="protein sequence ID" value="TFK17783.1"/>
    <property type="molecule type" value="Genomic_DNA"/>
</dbReference>
<evidence type="ECO:0000313" key="2">
    <source>
        <dbReference type="EMBL" id="TFK17783.1"/>
    </source>
</evidence>